<organism evidence="3 4">
    <name type="scientific">Dendrobium catenatum</name>
    <dbReference type="NCBI Taxonomy" id="906689"/>
    <lineage>
        <taxon>Eukaryota</taxon>
        <taxon>Viridiplantae</taxon>
        <taxon>Streptophyta</taxon>
        <taxon>Embryophyta</taxon>
        <taxon>Tracheophyta</taxon>
        <taxon>Spermatophyta</taxon>
        <taxon>Magnoliopsida</taxon>
        <taxon>Liliopsida</taxon>
        <taxon>Asparagales</taxon>
        <taxon>Orchidaceae</taxon>
        <taxon>Epidendroideae</taxon>
        <taxon>Malaxideae</taxon>
        <taxon>Dendrobiinae</taxon>
        <taxon>Dendrobium</taxon>
    </lineage>
</organism>
<dbReference type="AlphaFoldDB" id="A0A2I0V997"/>
<dbReference type="InterPro" id="IPR036565">
    <property type="entry name" value="Mur-like_cat_sf"/>
</dbReference>
<reference evidence="3 4" key="1">
    <citation type="journal article" date="2016" name="Sci. Rep.">
        <title>The Dendrobium catenatum Lindl. genome sequence provides insights into polysaccharide synthase, floral development and adaptive evolution.</title>
        <authorList>
            <person name="Zhang G.Q."/>
            <person name="Xu Q."/>
            <person name="Bian C."/>
            <person name="Tsai W.C."/>
            <person name="Yeh C.M."/>
            <person name="Liu K.W."/>
            <person name="Yoshida K."/>
            <person name="Zhang L.S."/>
            <person name="Chang S.B."/>
            <person name="Chen F."/>
            <person name="Shi Y."/>
            <person name="Su Y.Y."/>
            <person name="Zhang Y.Q."/>
            <person name="Chen L.J."/>
            <person name="Yin Y."/>
            <person name="Lin M."/>
            <person name="Huang H."/>
            <person name="Deng H."/>
            <person name="Wang Z.W."/>
            <person name="Zhu S.L."/>
            <person name="Zhao X."/>
            <person name="Deng C."/>
            <person name="Niu S.C."/>
            <person name="Huang J."/>
            <person name="Wang M."/>
            <person name="Liu G.H."/>
            <person name="Yang H.J."/>
            <person name="Xiao X.J."/>
            <person name="Hsiao Y.Y."/>
            <person name="Wu W.L."/>
            <person name="Chen Y.Y."/>
            <person name="Mitsuda N."/>
            <person name="Ohme-Takagi M."/>
            <person name="Luo Y.B."/>
            <person name="Van de Peer Y."/>
            <person name="Liu Z.J."/>
        </authorList>
    </citation>
    <scope>NUCLEOTIDE SEQUENCE [LARGE SCALE GENOMIC DNA]</scope>
    <source>
        <tissue evidence="3">The whole plant</tissue>
    </source>
</reference>
<dbReference type="GO" id="GO:0005524">
    <property type="term" value="F:ATP binding"/>
    <property type="evidence" value="ECO:0007669"/>
    <property type="project" value="InterPro"/>
</dbReference>
<feature type="region of interest" description="Disordered" evidence="1">
    <location>
        <begin position="1"/>
        <end position="20"/>
    </location>
</feature>
<evidence type="ECO:0000313" key="4">
    <source>
        <dbReference type="Proteomes" id="UP000233837"/>
    </source>
</evidence>
<accession>A0A2I0V997</accession>
<dbReference type="EMBL" id="KZ504025">
    <property type="protein sequence ID" value="PKU59982.1"/>
    <property type="molecule type" value="Genomic_DNA"/>
</dbReference>
<feature type="region of interest" description="Disordered" evidence="1">
    <location>
        <begin position="103"/>
        <end position="132"/>
    </location>
</feature>
<protein>
    <recommendedName>
        <fullName evidence="2">Mur ligase N-terminal catalytic domain-containing protein</fullName>
    </recommendedName>
</protein>
<sequence>MNLCTPPASSTQRPPHDSPAFSMLERNAAIELPSSDMETHEETAATMVDSASAQLIGTRTELPSSVPLDSEMRDPTLTAATSIPFDQSLPVQPFQLTVRADLQPDADSDSNPPSPADSDSDSSSGDDPFGDIDRALSLKRQEFVNQGLLPPNPPKSKNNAPRVDSIDELLPEEVVDVEEIEELHGLTVISNDEIQEENTAKMLEEEEKVAAALSDSPSFELDLESLGNSRNQILEPKFGMTLVELLDDSRVVPLSVYGNLEVLITEIQHDAKEVNSGDLFICCHGATTDGHDYLTEADRRGAVSVVADKVINLDEMIGFKALVIVEDTNLVLPVLAASFYRNPSSTLSVIGITGTRGKTSISYLVKAMYEAMGLRTGMLGSLGHYIHGDKKIGCF</sequence>
<evidence type="ECO:0000256" key="1">
    <source>
        <dbReference type="SAM" id="MobiDB-lite"/>
    </source>
</evidence>
<proteinExistence type="predicted"/>
<dbReference type="Proteomes" id="UP000233837">
    <property type="component" value="Unassembled WGS sequence"/>
</dbReference>
<dbReference type="Gene3D" id="3.40.1190.10">
    <property type="entry name" value="Mur-like, catalytic domain"/>
    <property type="match status" value="1"/>
</dbReference>
<dbReference type="InterPro" id="IPR000713">
    <property type="entry name" value="Mur_ligase_N"/>
</dbReference>
<dbReference type="PANTHER" id="PTHR23135">
    <property type="entry name" value="MUR LIGASE FAMILY MEMBER"/>
    <property type="match status" value="1"/>
</dbReference>
<dbReference type="Gene3D" id="3.40.1390.10">
    <property type="entry name" value="MurE/MurF, N-terminal domain"/>
    <property type="match status" value="1"/>
</dbReference>
<dbReference type="PANTHER" id="PTHR23135:SF4">
    <property type="entry name" value="UDP-N-ACETYLMURAMOYL-L-ALANYL-D-GLUTAMATE--2,6-DIAMINOPIMELATE LIGASE MURE HOMOLOG, CHLOROPLASTIC"/>
    <property type="match status" value="1"/>
</dbReference>
<dbReference type="InterPro" id="IPR035911">
    <property type="entry name" value="MurE/MurF_N"/>
</dbReference>
<feature type="domain" description="Mur ligase N-terminal catalytic" evidence="2">
    <location>
        <begin position="264"/>
        <end position="324"/>
    </location>
</feature>
<keyword evidence="4" id="KW-1185">Reference proteome</keyword>
<dbReference type="GO" id="GO:0016881">
    <property type="term" value="F:acid-amino acid ligase activity"/>
    <property type="evidence" value="ECO:0007669"/>
    <property type="project" value="InterPro"/>
</dbReference>
<name>A0A2I0V997_9ASPA</name>
<dbReference type="Pfam" id="PF01225">
    <property type="entry name" value="Mur_ligase"/>
    <property type="match status" value="1"/>
</dbReference>
<dbReference type="SUPFAM" id="SSF53623">
    <property type="entry name" value="MurD-like peptide ligases, catalytic domain"/>
    <property type="match status" value="1"/>
</dbReference>
<reference evidence="3 4" key="2">
    <citation type="journal article" date="2017" name="Nature">
        <title>The Apostasia genome and the evolution of orchids.</title>
        <authorList>
            <person name="Zhang G.Q."/>
            <person name="Liu K.W."/>
            <person name="Li Z."/>
            <person name="Lohaus R."/>
            <person name="Hsiao Y.Y."/>
            <person name="Niu S.C."/>
            <person name="Wang J.Y."/>
            <person name="Lin Y.C."/>
            <person name="Xu Q."/>
            <person name="Chen L.J."/>
            <person name="Yoshida K."/>
            <person name="Fujiwara S."/>
            <person name="Wang Z.W."/>
            <person name="Zhang Y.Q."/>
            <person name="Mitsuda N."/>
            <person name="Wang M."/>
            <person name="Liu G.H."/>
            <person name="Pecoraro L."/>
            <person name="Huang H.X."/>
            <person name="Xiao X.J."/>
            <person name="Lin M."/>
            <person name="Wu X.Y."/>
            <person name="Wu W.L."/>
            <person name="Chen Y.Y."/>
            <person name="Chang S.B."/>
            <person name="Sakamoto S."/>
            <person name="Ohme-Takagi M."/>
            <person name="Yagi M."/>
            <person name="Zeng S.J."/>
            <person name="Shen C.Y."/>
            <person name="Yeh C.M."/>
            <person name="Luo Y.B."/>
            <person name="Tsai W.C."/>
            <person name="Van de Peer Y."/>
            <person name="Liu Z.J."/>
        </authorList>
    </citation>
    <scope>NUCLEOTIDE SEQUENCE [LARGE SCALE GENOMIC DNA]</scope>
    <source>
        <tissue evidence="3">The whole plant</tissue>
    </source>
</reference>
<evidence type="ECO:0000313" key="3">
    <source>
        <dbReference type="EMBL" id="PKU59982.1"/>
    </source>
</evidence>
<evidence type="ECO:0000259" key="2">
    <source>
        <dbReference type="Pfam" id="PF01225"/>
    </source>
</evidence>
<dbReference type="STRING" id="906689.A0A2I0V997"/>
<gene>
    <name evidence="3" type="ORF">MA16_Dca024471</name>
</gene>
<dbReference type="SUPFAM" id="SSF63418">
    <property type="entry name" value="MurE/MurF N-terminal domain"/>
    <property type="match status" value="1"/>
</dbReference>